<dbReference type="Proteomes" id="UP000239899">
    <property type="component" value="Unassembled WGS sequence"/>
</dbReference>
<keyword evidence="5" id="KW-1185">Reference proteome</keyword>
<dbReference type="OrthoDB" id="1696305at2759"/>
<dbReference type="InterPro" id="IPR048422">
    <property type="entry name" value="NOA1/YqeH-like_C"/>
</dbReference>
<feature type="region of interest" description="Disordered" evidence="1">
    <location>
        <begin position="147"/>
        <end position="166"/>
    </location>
</feature>
<feature type="domain" description="NOA1/YqeH-like C-terminal" evidence="3">
    <location>
        <begin position="480"/>
        <end position="579"/>
    </location>
</feature>
<feature type="region of interest" description="Disordered" evidence="1">
    <location>
        <begin position="602"/>
        <end position="643"/>
    </location>
</feature>
<protein>
    <submittedName>
        <fullName evidence="4">IMP dehydrogenase GMP reductase</fullName>
    </submittedName>
</protein>
<accession>A0A2P6TFE9</accession>
<dbReference type="CDD" id="cd01855">
    <property type="entry name" value="YqeH"/>
    <property type="match status" value="1"/>
</dbReference>
<dbReference type="InterPro" id="IPR050896">
    <property type="entry name" value="Mito_lipid_metab_GTPase"/>
</dbReference>
<feature type="region of interest" description="Disordered" evidence="1">
    <location>
        <begin position="1"/>
        <end position="64"/>
    </location>
</feature>
<reference evidence="4 5" key="1">
    <citation type="journal article" date="2018" name="Plant J.">
        <title>Genome sequences of Chlorella sorokiniana UTEX 1602 and Micractinium conductrix SAG 241.80: implications to maltose excretion by a green alga.</title>
        <authorList>
            <person name="Arriola M.B."/>
            <person name="Velmurugan N."/>
            <person name="Zhang Y."/>
            <person name="Plunkett M.H."/>
            <person name="Hondzo H."/>
            <person name="Barney B.M."/>
        </authorList>
    </citation>
    <scope>NUCLEOTIDE SEQUENCE [LARGE SCALE GENOMIC DNA]</scope>
    <source>
        <strain evidence="5">UTEX 1602</strain>
    </source>
</reference>
<feature type="compositionally biased region" description="Low complexity" evidence="1">
    <location>
        <begin position="611"/>
        <end position="620"/>
    </location>
</feature>
<dbReference type="InterPro" id="IPR027417">
    <property type="entry name" value="P-loop_NTPase"/>
</dbReference>
<dbReference type="GO" id="GO:0005739">
    <property type="term" value="C:mitochondrion"/>
    <property type="evidence" value="ECO:0007669"/>
    <property type="project" value="TreeGrafter"/>
</dbReference>
<comment type="caution">
    <text evidence="4">The sequence shown here is derived from an EMBL/GenBank/DDBJ whole genome shotgun (WGS) entry which is preliminary data.</text>
</comment>
<dbReference type="AlphaFoldDB" id="A0A2P6TFE9"/>
<evidence type="ECO:0000259" key="3">
    <source>
        <dbReference type="Pfam" id="PF21516"/>
    </source>
</evidence>
<evidence type="ECO:0000259" key="2">
    <source>
        <dbReference type="Pfam" id="PF01926"/>
    </source>
</evidence>
<sequence>MISSIGRVTRSGQPGLSALQRAPQRAAAAQPLPPPLPPLRAWLARRPLSSSTQPLRPPRAAASQPDFADVDLALPTHCSGCGVPLQQEDPNAAGFFQVPRKLLERLAAEQRAVTGGGEDGEPGLEALQAFEEDDSELVFDDVGPEAYKEEAGEGDEPSTSGRDPEEEAKWAAFDSMVESWLGGSKPKVEIKSYAEDEEQEDTEHVLCARCYSLRHYGQVKSAAAESALPDFDFERKVGRKIELQKFRRSVVLCVVDVADFDGSLPRAALRSILPADLRTSSAGYDGSERSLPLGFRLIVAVNKADLLPKQVTLARLERWVRKRMAQGGLPRPSAVHIVSSTKGKGVRELLADLQAAVGIRGDVWVMGAQNAGKSSLINAMRQAARLPKEKDVTTAPLPGTTLGMLRVGGLLPTGCKMLDTPGVPHAHQLARCLTADEMRMVLPRRALKPRTFRIGAGQTVMVGGLARIDVLESPGATLYLTVFASDEIGCHMGKTETAEERYALHAGGKLSPPLGGAERLESWPGLVATDVEVAGDSWKGSSADVAIAGLGWVGVGVNGVASLRVWAPPGVAITTHDALVPDFARDLERPGFGAVLTAAGKNRREEEAKQFKAGKQAAAKQGKRKETGGRRAGKAAAAAGSKE</sequence>
<dbReference type="SUPFAM" id="SSF52540">
    <property type="entry name" value="P-loop containing nucleoside triphosphate hydrolases"/>
    <property type="match status" value="1"/>
</dbReference>
<dbReference type="Gene3D" id="3.40.50.300">
    <property type="entry name" value="P-loop containing nucleotide triphosphate hydrolases"/>
    <property type="match status" value="1"/>
</dbReference>
<dbReference type="Pfam" id="PF21516">
    <property type="entry name" value="YqeH-like_C"/>
    <property type="match status" value="1"/>
</dbReference>
<feature type="compositionally biased region" description="Low complexity" evidence="1">
    <location>
        <begin position="39"/>
        <end position="48"/>
    </location>
</feature>
<proteinExistence type="predicted"/>
<dbReference type="STRING" id="3076.A0A2P6TFE9"/>
<feature type="domain" description="G" evidence="2">
    <location>
        <begin position="363"/>
        <end position="428"/>
    </location>
</feature>
<dbReference type="GO" id="GO:0005525">
    <property type="term" value="F:GTP binding"/>
    <property type="evidence" value="ECO:0007669"/>
    <property type="project" value="InterPro"/>
</dbReference>
<feature type="compositionally biased region" description="Low complexity" evidence="1">
    <location>
        <begin position="634"/>
        <end position="643"/>
    </location>
</feature>
<evidence type="ECO:0000313" key="4">
    <source>
        <dbReference type="EMBL" id="PRW32832.1"/>
    </source>
</evidence>
<dbReference type="InterPro" id="IPR006073">
    <property type="entry name" value="GTP-bd"/>
</dbReference>
<dbReference type="PANTHER" id="PTHR46434:SF1">
    <property type="entry name" value="GENETIC INTERACTOR OF PROHIBITINS 3, MITOCHONDRIAL"/>
    <property type="match status" value="1"/>
</dbReference>
<dbReference type="EMBL" id="LHPG02000018">
    <property type="protein sequence ID" value="PRW32832.1"/>
    <property type="molecule type" value="Genomic_DNA"/>
</dbReference>
<evidence type="ECO:0000313" key="5">
    <source>
        <dbReference type="Proteomes" id="UP000239899"/>
    </source>
</evidence>
<name>A0A2P6TFE9_CHLSO</name>
<feature type="compositionally biased region" description="Low complexity" evidence="1">
    <location>
        <begin position="18"/>
        <end position="30"/>
    </location>
</feature>
<organism evidence="4 5">
    <name type="scientific">Chlorella sorokiniana</name>
    <name type="common">Freshwater green alga</name>
    <dbReference type="NCBI Taxonomy" id="3076"/>
    <lineage>
        <taxon>Eukaryota</taxon>
        <taxon>Viridiplantae</taxon>
        <taxon>Chlorophyta</taxon>
        <taxon>core chlorophytes</taxon>
        <taxon>Trebouxiophyceae</taxon>
        <taxon>Chlorellales</taxon>
        <taxon>Chlorellaceae</taxon>
        <taxon>Chlorella clade</taxon>
        <taxon>Chlorella</taxon>
    </lineage>
</organism>
<evidence type="ECO:0000256" key="1">
    <source>
        <dbReference type="SAM" id="MobiDB-lite"/>
    </source>
</evidence>
<dbReference type="Pfam" id="PF01926">
    <property type="entry name" value="MMR_HSR1"/>
    <property type="match status" value="1"/>
</dbReference>
<gene>
    <name evidence="4" type="ORF">C2E21_7985</name>
</gene>
<dbReference type="PANTHER" id="PTHR46434">
    <property type="entry name" value="GENETIC INTERACTOR OF PROHIBITINS 3, MITOCHONDRIAL"/>
    <property type="match status" value="1"/>
</dbReference>